<feature type="region of interest" description="Disordered" evidence="1">
    <location>
        <begin position="254"/>
        <end position="277"/>
    </location>
</feature>
<sequence>MPGPTPLSSYAALLAAAAGDPFVEHEVGPDLLAPPLALGGAVLYRRMTQLGFTGAVCLGPAPDVRALLRSEWRGHPGWAAERSITVEATHRGLLEDLGVRGLGEWHTMSALPGQLDLRPVPAGVMVERTLARDVARAFVGEHHTARWITPDPEGEMWVAVRARGTGELLGTGLAAYTPSGATRLTSIAIHRDRRCQGLGRLVTQALAEVGFERSPAVVLGVDQDNIVGRTLYAAMGFRLDHELVSGILPPAAPVSGRRVASTATGTTRESQRQRGLP</sequence>
<evidence type="ECO:0000256" key="1">
    <source>
        <dbReference type="SAM" id="MobiDB-lite"/>
    </source>
</evidence>
<keyword evidence="4" id="KW-1185">Reference proteome</keyword>
<dbReference type="Proteomes" id="UP000013167">
    <property type="component" value="Unassembled WGS sequence"/>
</dbReference>
<evidence type="ECO:0000259" key="2">
    <source>
        <dbReference type="PROSITE" id="PS51186"/>
    </source>
</evidence>
<gene>
    <name evidence="3" type="ORF">BN10_650022</name>
</gene>
<reference evidence="3 4" key="1">
    <citation type="journal article" date="2013" name="ISME J.">
        <title>A metabolic model for members of the genus Tetrasphaera involved in enhanced biological phosphorus removal.</title>
        <authorList>
            <person name="Kristiansen R."/>
            <person name="Nguyen H.T.T."/>
            <person name="Saunders A.M."/>
            <person name="Nielsen J.L."/>
            <person name="Wimmer R."/>
            <person name="Le V.Q."/>
            <person name="McIlroy S.J."/>
            <person name="Petrovski S."/>
            <person name="Seviour R.J."/>
            <person name="Calteau A."/>
            <person name="Nielsen K.L."/>
            <person name="Nielsen P.H."/>
        </authorList>
    </citation>
    <scope>NUCLEOTIDE SEQUENCE [LARGE SCALE GENOMIC DNA]</scope>
    <source>
        <strain evidence="3 4">Lp2</strain>
    </source>
</reference>
<dbReference type="EMBL" id="CAIZ01000136">
    <property type="protein sequence ID" value="CCH70725.1"/>
    <property type="molecule type" value="Genomic_DNA"/>
</dbReference>
<evidence type="ECO:0000313" key="4">
    <source>
        <dbReference type="Proteomes" id="UP000013167"/>
    </source>
</evidence>
<dbReference type="STRING" id="1193181.BN10_650022"/>
<dbReference type="RefSeq" id="WP_010850568.1">
    <property type="nucleotide sequence ID" value="NZ_HF570956.1"/>
</dbReference>
<dbReference type="SUPFAM" id="SSF55729">
    <property type="entry name" value="Acyl-CoA N-acyltransferases (Nat)"/>
    <property type="match status" value="1"/>
</dbReference>
<dbReference type="InterPro" id="IPR016181">
    <property type="entry name" value="Acyl_CoA_acyltransferase"/>
</dbReference>
<dbReference type="GO" id="GO:0016747">
    <property type="term" value="F:acyltransferase activity, transferring groups other than amino-acyl groups"/>
    <property type="evidence" value="ECO:0007669"/>
    <property type="project" value="InterPro"/>
</dbReference>
<organism evidence="3 4">
    <name type="scientific">Phycicoccus elongatus Lp2</name>
    <dbReference type="NCBI Taxonomy" id="1193181"/>
    <lineage>
        <taxon>Bacteria</taxon>
        <taxon>Bacillati</taxon>
        <taxon>Actinomycetota</taxon>
        <taxon>Actinomycetes</taxon>
        <taxon>Micrococcales</taxon>
        <taxon>Intrasporangiaceae</taxon>
        <taxon>Phycicoccus</taxon>
    </lineage>
</organism>
<evidence type="ECO:0000313" key="3">
    <source>
        <dbReference type="EMBL" id="CCH70725.1"/>
    </source>
</evidence>
<dbReference type="Gene3D" id="3.40.630.30">
    <property type="match status" value="1"/>
</dbReference>
<proteinExistence type="predicted"/>
<feature type="domain" description="N-acetyltransferase" evidence="2">
    <location>
        <begin position="115"/>
        <end position="255"/>
    </location>
</feature>
<dbReference type="OrthoDB" id="5143160at2"/>
<dbReference type="HOGENOM" id="CLU_1004480_0_0_11"/>
<dbReference type="Pfam" id="PF00583">
    <property type="entry name" value="Acetyltransf_1"/>
    <property type="match status" value="1"/>
</dbReference>
<dbReference type="PROSITE" id="PS51186">
    <property type="entry name" value="GNAT"/>
    <property type="match status" value="1"/>
</dbReference>
<accession>N0E4I3</accession>
<name>N0E4I3_9MICO</name>
<protein>
    <recommendedName>
        <fullName evidence="2">N-acetyltransferase domain-containing protein</fullName>
    </recommendedName>
</protein>
<comment type="caution">
    <text evidence="3">The sequence shown here is derived from an EMBL/GenBank/DDBJ whole genome shotgun (WGS) entry which is preliminary data.</text>
</comment>
<dbReference type="AlphaFoldDB" id="N0E4I3"/>
<dbReference type="InterPro" id="IPR000182">
    <property type="entry name" value="GNAT_dom"/>
</dbReference>